<reference evidence="2" key="1">
    <citation type="journal article" date="2019" name="Int. J. Syst. Evol. Microbiol.">
        <title>The Global Catalogue of Microorganisms (GCM) 10K type strain sequencing project: providing services to taxonomists for standard genome sequencing and annotation.</title>
        <authorList>
            <consortium name="The Broad Institute Genomics Platform"/>
            <consortium name="The Broad Institute Genome Sequencing Center for Infectious Disease"/>
            <person name="Wu L."/>
            <person name="Ma J."/>
        </authorList>
    </citation>
    <scope>NUCLEOTIDE SEQUENCE [LARGE SCALE GENOMIC DNA]</scope>
    <source>
        <strain evidence="2">CCUG 48316</strain>
    </source>
</reference>
<protein>
    <submittedName>
        <fullName evidence="1">Uncharacterized protein</fullName>
    </submittedName>
</protein>
<organism evidence="1 2">
    <name type="scientific">Methylobacterium komagatae</name>
    <dbReference type="NCBI Taxonomy" id="374425"/>
    <lineage>
        <taxon>Bacteria</taxon>
        <taxon>Pseudomonadati</taxon>
        <taxon>Pseudomonadota</taxon>
        <taxon>Alphaproteobacteria</taxon>
        <taxon>Hyphomicrobiales</taxon>
        <taxon>Methylobacteriaceae</taxon>
        <taxon>Methylobacterium</taxon>
    </lineage>
</organism>
<dbReference type="Proteomes" id="UP001596292">
    <property type="component" value="Unassembled WGS sequence"/>
</dbReference>
<sequence length="80" mass="8165">MSVSSPLTDFVVGRMIDAQGDRTALTDLIAELTAGIGLAVAIAADGDAAEANDLCEAASHGVFQQACLHTGMARMVRGFA</sequence>
<dbReference type="EMBL" id="JBHSWN010000001">
    <property type="protein sequence ID" value="MFC6790605.1"/>
    <property type="molecule type" value="Genomic_DNA"/>
</dbReference>
<gene>
    <name evidence="1" type="ORF">ACFQE0_13910</name>
</gene>
<dbReference type="RefSeq" id="WP_378970578.1">
    <property type="nucleotide sequence ID" value="NZ_JBHSWN010000001.1"/>
</dbReference>
<proteinExistence type="predicted"/>
<evidence type="ECO:0000313" key="2">
    <source>
        <dbReference type="Proteomes" id="UP001596292"/>
    </source>
</evidence>
<comment type="caution">
    <text evidence="1">The sequence shown here is derived from an EMBL/GenBank/DDBJ whole genome shotgun (WGS) entry which is preliminary data.</text>
</comment>
<evidence type="ECO:0000313" key="1">
    <source>
        <dbReference type="EMBL" id="MFC6790605.1"/>
    </source>
</evidence>
<name>A0ABW2BLX5_9HYPH</name>
<keyword evidence="2" id="KW-1185">Reference proteome</keyword>
<accession>A0ABW2BLX5</accession>